<feature type="domain" description="Polymerase/histidinol phosphatase N-terminal" evidence="1">
    <location>
        <begin position="5"/>
        <end position="83"/>
    </location>
</feature>
<keyword evidence="3" id="KW-1185">Reference proteome</keyword>
<dbReference type="SMART" id="SM00481">
    <property type="entry name" value="POLIIIAc"/>
    <property type="match status" value="1"/>
</dbReference>
<dbReference type="InterPro" id="IPR004013">
    <property type="entry name" value="PHP_dom"/>
</dbReference>
<dbReference type="Proteomes" id="UP000767291">
    <property type="component" value="Unassembled WGS sequence"/>
</dbReference>
<dbReference type="Pfam" id="PF02811">
    <property type="entry name" value="PHP"/>
    <property type="match status" value="1"/>
</dbReference>
<accession>A0ABS4EAG1</accession>
<dbReference type="InterPro" id="IPR050243">
    <property type="entry name" value="PHP_phosphatase"/>
</dbReference>
<dbReference type="EMBL" id="JAGGJX010000002">
    <property type="protein sequence ID" value="MBP1854903.1"/>
    <property type="molecule type" value="Genomic_DNA"/>
</dbReference>
<reference evidence="2 3" key="1">
    <citation type="submission" date="2021-03" db="EMBL/GenBank/DDBJ databases">
        <title>Genomic Encyclopedia of Type Strains, Phase IV (KMG-IV): sequencing the most valuable type-strain genomes for metagenomic binning, comparative biology and taxonomic classification.</title>
        <authorList>
            <person name="Goeker M."/>
        </authorList>
    </citation>
    <scope>NUCLEOTIDE SEQUENCE [LARGE SCALE GENOMIC DNA]</scope>
    <source>
        <strain evidence="2 3">DSM 1289</strain>
    </source>
</reference>
<dbReference type="InterPro" id="IPR003141">
    <property type="entry name" value="Pol/His_phosphatase_N"/>
</dbReference>
<gene>
    <name evidence="2" type="ORF">J2Z43_001296</name>
</gene>
<dbReference type="PANTHER" id="PTHR36928">
    <property type="entry name" value="PHOSPHATASE YCDX-RELATED"/>
    <property type="match status" value="1"/>
</dbReference>
<dbReference type="Gene3D" id="3.20.20.140">
    <property type="entry name" value="Metal-dependent hydrolases"/>
    <property type="match status" value="1"/>
</dbReference>
<dbReference type="PANTHER" id="PTHR36928:SF1">
    <property type="entry name" value="PHOSPHATASE YCDX-RELATED"/>
    <property type="match status" value="1"/>
</dbReference>
<comment type="caution">
    <text evidence="2">The sequence shown here is derived from an EMBL/GenBank/DDBJ whole genome shotgun (WGS) entry which is preliminary data.</text>
</comment>
<dbReference type="InterPro" id="IPR016195">
    <property type="entry name" value="Pol/histidinol_Pase-like"/>
</dbReference>
<dbReference type="RefSeq" id="WP_209456412.1">
    <property type="nucleotide sequence ID" value="NZ_BAAACS010000002.1"/>
</dbReference>
<name>A0ABS4EAG1_9FIRM</name>
<dbReference type="GO" id="GO:0016787">
    <property type="term" value="F:hydrolase activity"/>
    <property type="evidence" value="ECO:0007669"/>
    <property type="project" value="UniProtKB-KW"/>
</dbReference>
<keyword evidence="2" id="KW-0378">Hydrolase</keyword>
<organism evidence="2 3">
    <name type="scientific">Metaclostridioides mangenotii</name>
    <dbReference type="NCBI Taxonomy" id="1540"/>
    <lineage>
        <taxon>Bacteria</taxon>
        <taxon>Bacillati</taxon>
        <taxon>Bacillota</taxon>
        <taxon>Clostridia</taxon>
        <taxon>Peptostreptococcales</taxon>
        <taxon>Peptostreptococcaceae</taxon>
        <taxon>Metaclostridioides</taxon>
    </lineage>
</organism>
<evidence type="ECO:0000313" key="2">
    <source>
        <dbReference type="EMBL" id="MBP1854903.1"/>
    </source>
</evidence>
<dbReference type="SUPFAM" id="SSF89550">
    <property type="entry name" value="PHP domain-like"/>
    <property type="match status" value="1"/>
</dbReference>
<protein>
    <submittedName>
        <fullName evidence="2">Hydrolase</fullName>
    </submittedName>
</protein>
<proteinExistence type="predicted"/>
<evidence type="ECO:0000259" key="1">
    <source>
        <dbReference type="SMART" id="SM00481"/>
    </source>
</evidence>
<evidence type="ECO:0000313" key="3">
    <source>
        <dbReference type="Proteomes" id="UP000767291"/>
    </source>
</evidence>
<sequence>MKILADYHTHTIFSHGKGTIEDNVKMALEKGIGILGISDHSHKHITYGVKKSDIPIMRGEIDLLNEKYPDIKILLGLECNVLDDKGNIDVDDNDRKYLDYVMAGYHFGSKPTSLTAALNHFENYTMKSEKAKIYNTNAVINAMKKNDIFCITHPGDKGDVYIEDVAKVAFETDTRLEINSSHNFLNAEQIQKIKSIRNKFIIGSDAHAPIKVGNFNLAMKTVKESDLDVSLIENIIL</sequence>